<evidence type="ECO:0000256" key="2">
    <source>
        <dbReference type="ARBA" id="ARBA00016013"/>
    </source>
</evidence>
<keyword evidence="9" id="KW-1185">Reference proteome</keyword>
<evidence type="ECO:0000256" key="1">
    <source>
        <dbReference type="ARBA" id="ARBA00010577"/>
    </source>
</evidence>
<name>A0AAV3TZC4_9ALTE</name>
<evidence type="ECO:0000256" key="3">
    <source>
        <dbReference type="ARBA" id="ARBA00022795"/>
    </source>
</evidence>
<sequence>MSVNNVDSALSAYSVQSRQKEADAGSNSDELGRDVFLQLLTTQLQHQDPLSPQENSEFVAQLAQFTQVESLDQLSNSFEDFTGSFLSNQALQASSLVGTSVTVPTNKTLLAPEGIVSGSVDVPASTGNLNIDIYDSSGSLVDTIPVGAQPAGEMVFRWDGAYAEVNGELIDWQSSQDSIESGEYSFIVTAALDGETTQLDTALSANVNSVTVGSDGELTLNLAGVGAFDFDEVIQFN</sequence>
<dbReference type="InterPro" id="IPR005648">
    <property type="entry name" value="FlgD"/>
</dbReference>
<evidence type="ECO:0000313" key="8">
    <source>
        <dbReference type="EMBL" id="GAA4936378.1"/>
    </source>
</evidence>
<accession>A0AAV3TZC4</accession>
<keyword evidence="8" id="KW-0969">Cilium</keyword>
<proteinExistence type="inferred from homology"/>
<gene>
    <name evidence="8" type="primary">flgD</name>
    <name evidence="8" type="ORF">GCM10025791_12600</name>
</gene>
<evidence type="ECO:0000313" key="9">
    <source>
        <dbReference type="Proteomes" id="UP001409585"/>
    </source>
</evidence>
<keyword evidence="8" id="KW-0966">Cell projection</keyword>
<keyword evidence="3 5" id="KW-1005">Bacterial flagellum biogenesis</keyword>
<dbReference type="GO" id="GO:0044781">
    <property type="term" value="P:bacterial-type flagellum organization"/>
    <property type="evidence" value="ECO:0007669"/>
    <property type="project" value="UniProtKB-UniRule"/>
</dbReference>
<feature type="domain" description="FlgD/Vpr Ig-like" evidence="6">
    <location>
        <begin position="116"/>
        <end position="161"/>
    </location>
</feature>
<dbReference type="Pfam" id="PF13860">
    <property type="entry name" value="FlgD_ig"/>
    <property type="match status" value="1"/>
</dbReference>
<dbReference type="InterPro" id="IPR025963">
    <property type="entry name" value="FLgD_Tudor"/>
</dbReference>
<dbReference type="InterPro" id="IPR025965">
    <property type="entry name" value="FlgD/Vpr_Ig-like"/>
</dbReference>
<dbReference type="AlphaFoldDB" id="A0AAV3TZC4"/>
<comment type="similarity">
    <text evidence="1 5">Belongs to the FlgD family.</text>
</comment>
<organism evidence="8 9">
    <name type="scientific">Halioxenophilus aromaticivorans</name>
    <dbReference type="NCBI Taxonomy" id="1306992"/>
    <lineage>
        <taxon>Bacteria</taxon>
        <taxon>Pseudomonadati</taxon>
        <taxon>Pseudomonadota</taxon>
        <taxon>Gammaproteobacteria</taxon>
        <taxon>Alteromonadales</taxon>
        <taxon>Alteromonadaceae</taxon>
        <taxon>Halioxenophilus</taxon>
    </lineage>
</organism>
<dbReference type="Pfam" id="PF03963">
    <property type="entry name" value="FlgD"/>
    <property type="match status" value="1"/>
</dbReference>
<dbReference type="RefSeq" id="WP_345418760.1">
    <property type="nucleotide sequence ID" value="NZ_AP031496.1"/>
</dbReference>
<comment type="function">
    <text evidence="4 5">Required for flagellar hook formation. May act as a scaffolding protein.</text>
</comment>
<dbReference type="Gene3D" id="2.60.40.4070">
    <property type="match status" value="1"/>
</dbReference>
<keyword evidence="8" id="KW-0282">Flagellum</keyword>
<dbReference type="Proteomes" id="UP001409585">
    <property type="component" value="Unassembled WGS sequence"/>
</dbReference>
<evidence type="ECO:0000256" key="5">
    <source>
        <dbReference type="RuleBase" id="RU362076"/>
    </source>
</evidence>
<evidence type="ECO:0000259" key="7">
    <source>
        <dbReference type="Pfam" id="PF13861"/>
    </source>
</evidence>
<dbReference type="Pfam" id="PF13861">
    <property type="entry name" value="FLgD_tudor"/>
    <property type="match status" value="1"/>
</dbReference>
<protein>
    <recommendedName>
        <fullName evidence="2 5">Basal-body rod modification protein FlgD</fullName>
    </recommendedName>
</protein>
<dbReference type="EMBL" id="BAABLX010000007">
    <property type="protein sequence ID" value="GAA4936378.1"/>
    <property type="molecule type" value="Genomic_DNA"/>
</dbReference>
<reference evidence="9" key="1">
    <citation type="journal article" date="2019" name="Int. J. Syst. Evol. Microbiol.">
        <title>The Global Catalogue of Microorganisms (GCM) 10K type strain sequencing project: providing services to taxonomists for standard genome sequencing and annotation.</title>
        <authorList>
            <consortium name="The Broad Institute Genomics Platform"/>
            <consortium name="The Broad Institute Genome Sequencing Center for Infectious Disease"/>
            <person name="Wu L."/>
            <person name="Ma J."/>
        </authorList>
    </citation>
    <scope>NUCLEOTIDE SEQUENCE [LARGE SCALE GENOMIC DNA]</scope>
    <source>
        <strain evidence="9">JCM 19134</strain>
    </source>
</reference>
<comment type="caution">
    <text evidence="8">The sequence shown here is derived from an EMBL/GenBank/DDBJ whole genome shotgun (WGS) entry which is preliminary data.</text>
</comment>
<evidence type="ECO:0000259" key="6">
    <source>
        <dbReference type="Pfam" id="PF13860"/>
    </source>
</evidence>
<feature type="domain" description="FlgD Tudor-like" evidence="7">
    <location>
        <begin position="88"/>
        <end position="233"/>
    </location>
</feature>
<evidence type="ECO:0000256" key="4">
    <source>
        <dbReference type="ARBA" id="ARBA00024746"/>
    </source>
</evidence>
<dbReference type="Gene3D" id="2.30.30.910">
    <property type="match status" value="1"/>
</dbReference>